<evidence type="ECO:0000256" key="9">
    <source>
        <dbReference type="ARBA" id="ARBA00032039"/>
    </source>
</evidence>
<gene>
    <name evidence="14" type="ORF">BE221DRAFT_1224</name>
</gene>
<evidence type="ECO:0000256" key="4">
    <source>
        <dbReference type="ARBA" id="ARBA00022723"/>
    </source>
</evidence>
<dbReference type="Gene3D" id="3.40.50.1000">
    <property type="entry name" value="HAD superfamily/HAD-like"/>
    <property type="match status" value="1"/>
</dbReference>
<dbReference type="PANTHER" id="PTHR48493">
    <property type="entry name" value="UBIQUITIN-LIKE DOMAIN-CONTAINING CTD PHOSPHATASE 1"/>
    <property type="match status" value="1"/>
</dbReference>
<dbReference type="GO" id="GO:0046872">
    <property type="term" value="F:metal ion binding"/>
    <property type="evidence" value="ECO:0007669"/>
    <property type="project" value="UniProtKB-KW"/>
</dbReference>
<dbReference type="CDD" id="cd01427">
    <property type="entry name" value="HAD_like"/>
    <property type="match status" value="1"/>
</dbReference>
<dbReference type="NCBIfam" id="TIGR02245">
    <property type="entry name" value="HAD_IIID1"/>
    <property type="match status" value="1"/>
</dbReference>
<evidence type="ECO:0000259" key="12">
    <source>
        <dbReference type="PROSITE" id="PS50053"/>
    </source>
</evidence>
<evidence type="ECO:0000259" key="13">
    <source>
        <dbReference type="PROSITE" id="PS50969"/>
    </source>
</evidence>
<comment type="subcellular location">
    <subcellularLocation>
        <location evidence="2">Nucleus</location>
    </subcellularLocation>
</comment>
<comment type="cofactor">
    <cofactor evidence="1">
        <name>Mg(2+)</name>
        <dbReference type="ChEBI" id="CHEBI:18420"/>
    </cofactor>
</comment>
<dbReference type="SMART" id="SM00577">
    <property type="entry name" value="CPDc"/>
    <property type="match status" value="1"/>
</dbReference>
<dbReference type="InterPro" id="IPR051658">
    <property type="entry name" value="UBLCP1"/>
</dbReference>
<evidence type="ECO:0000313" key="14">
    <source>
        <dbReference type="EMBL" id="OUS42659.1"/>
    </source>
</evidence>
<sequence length="331" mass="37188">MKVAVRWSGGDPSTFEVDVNGDATVCELKRAIELRTSVKSSRVKLLNVRAGAKLASDEDTLTTLKMPKTVMMMGVRESALAAMRESEAVAEANAPEMEDDLDETSSREVAASCATDERFLAKLRNRIASASMKVLREPRVGAKCLVLDIDYTLFDHRTTAETPEEIMRPHLHEFLTRAYEAGYDLVIWSATSLKWIELKMTELGVLTSESFKVVGLIDSTAMITVETAKYGLFNCKPLGFLFAKLPQYTPKNTLMFDDLSRNFVMNPQLGLKIRPFRNAHTHRATDRELLGLARYVEAISKLEDFSGLNHNRWESYLAKHDRNDDANDRAS</sequence>
<dbReference type="InterPro" id="IPR023214">
    <property type="entry name" value="HAD_sf"/>
</dbReference>
<comment type="catalytic activity">
    <reaction evidence="11">
        <text>O-phospho-L-threonyl-[protein] + H2O = L-threonyl-[protein] + phosphate</text>
        <dbReference type="Rhea" id="RHEA:47004"/>
        <dbReference type="Rhea" id="RHEA-COMP:11060"/>
        <dbReference type="Rhea" id="RHEA-COMP:11605"/>
        <dbReference type="ChEBI" id="CHEBI:15377"/>
        <dbReference type="ChEBI" id="CHEBI:30013"/>
        <dbReference type="ChEBI" id="CHEBI:43474"/>
        <dbReference type="ChEBI" id="CHEBI:61977"/>
        <dbReference type="EC" id="3.1.3.16"/>
    </reaction>
</comment>
<dbReference type="InterPro" id="IPR036412">
    <property type="entry name" value="HAD-like_sf"/>
</dbReference>
<comment type="catalytic activity">
    <reaction evidence="10">
        <text>O-phospho-L-seryl-[protein] + H2O = L-seryl-[protein] + phosphate</text>
        <dbReference type="Rhea" id="RHEA:20629"/>
        <dbReference type="Rhea" id="RHEA-COMP:9863"/>
        <dbReference type="Rhea" id="RHEA-COMP:11604"/>
        <dbReference type="ChEBI" id="CHEBI:15377"/>
        <dbReference type="ChEBI" id="CHEBI:29999"/>
        <dbReference type="ChEBI" id="CHEBI:43474"/>
        <dbReference type="ChEBI" id="CHEBI:83421"/>
        <dbReference type="EC" id="3.1.3.16"/>
    </reaction>
</comment>
<evidence type="ECO:0000256" key="10">
    <source>
        <dbReference type="ARBA" id="ARBA00047761"/>
    </source>
</evidence>
<dbReference type="SUPFAM" id="SSF56784">
    <property type="entry name" value="HAD-like"/>
    <property type="match status" value="1"/>
</dbReference>
<dbReference type="InterPro" id="IPR004274">
    <property type="entry name" value="FCP1_dom"/>
</dbReference>
<evidence type="ECO:0000256" key="6">
    <source>
        <dbReference type="ARBA" id="ARBA00022842"/>
    </source>
</evidence>
<dbReference type="EMBL" id="KZ155838">
    <property type="protein sequence ID" value="OUS42659.1"/>
    <property type="molecule type" value="Genomic_DNA"/>
</dbReference>
<keyword evidence="7" id="KW-0904">Protein phosphatase</keyword>
<dbReference type="EC" id="3.1.3.16" evidence="3"/>
<dbReference type="GO" id="GO:0005634">
    <property type="term" value="C:nucleus"/>
    <property type="evidence" value="ECO:0007669"/>
    <property type="project" value="UniProtKB-SubCell"/>
</dbReference>
<evidence type="ECO:0000256" key="7">
    <source>
        <dbReference type="ARBA" id="ARBA00022912"/>
    </source>
</evidence>
<dbReference type="InterPro" id="IPR000626">
    <property type="entry name" value="Ubiquitin-like_dom"/>
</dbReference>
<dbReference type="PROSITE" id="PS50969">
    <property type="entry name" value="FCP1"/>
    <property type="match status" value="1"/>
</dbReference>
<dbReference type="Pfam" id="PF03031">
    <property type="entry name" value="NIF"/>
    <property type="match status" value="1"/>
</dbReference>
<keyword evidence="6" id="KW-0460">Magnesium</keyword>
<evidence type="ECO:0000256" key="11">
    <source>
        <dbReference type="ARBA" id="ARBA00048336"/>
    </source>
</evidence>
<accession>A0A1Y5HZF6</accession>
<keyword evidence="4" id="KW-0479">Metal-binding</keyword>
<dbReference type="InterPro" id="IPR011943">
    <property type="entry name" value="HAD-SF_hydro_IIID"/>
</dbReference>
<feature type="domain" description="FCP1 homology" evidence="13">
    <location>
        <begin position="138"/>
        <end position="299"/>
    </location>
</feature>
<dbReference type="PANTHER" id="PTHR48493:SF1">
    <property type="entry name" value="UBIQUITIN-LIKE DOMAIN-CONTAINING CTD PHOSPHATASE 1"/>
    <property type="match status" value="1"/>
</dbReference>
<dbReference type="eggNOG" id="KOG1605">
    <property type="taxonomic scope" value="Eukaryota"/>
</dbReference>
<protein>
    <recommendedName>
        <fullName evidence="3">protein-serine/threonine phosphatase</fullName>
        <ecNumber evidence="3">3.1.3.16</ecNumber>
    </recommendedName>
    <alternativeName>
        <fullName evidence="9">Nuclear proteasome inhibitor UBLCP1</fullName>
    </alternativeName>
</protein>
<reference evidence="14" key="1">
    <citation type="submission" date="2017-04" db="EMBL/GenBank/DDBJ databases">
        <title>Population genomics of picophytoplankton unveils novel chromosome hypervariability.</title>
        <authorList>
            <consortium name="DOE Joint Genome Institute"/>
            <person name="Blanc-Mathieu R."/>
            <person name="Krasovec M."/>
            <person name="Hebrard M."/>
            <person name="Yau S."/>
            <person name="Desgranges E."/>
            <person name="Martin J."/>
            <person name="Schackwitz W."/>
            <person name="Kuo A."/>
            <person name="Salin G."/>
            <person name="Donnadieu C."/>
            <person name="Desdevises Y."/>
            <person name="Sanchez-Ferandin S."/>
            <person name="Moreau H."/>
            <person name="Rivals E."/>
            <person name="Grigoriev I.V."/>
            <person name="Grimsley N."/>
            <person name="Eyre-Walker A."/>
            <person name="Piganeau G."/>
        </authorList>
    </citation>
    <scope>NUCLEOTIDE SEQUENCE [LARGE SCALE GENOMIC DNA]</scope>
    <source>
        <strain evidence="14">RCC 1115</strain>
    </source>
</reference>
<proteinExistence type="predicted"/>
<keyword evidence="5" id="KW-0378">Hydrolase</keyword>
<name>A0A1Y5HZF6_OSTTA</name>
<keyword evidence="8" id="KW-0539">Nucleus</keyword>
<dbReference type="InterPro" id="IPR029071">
    <property type="entry name" value="Ubiquitin-like_domsf"/>
</dbReference>
<dbReference type="SUPFAM" id="SSF54236">
    <property type="entry name" value="Ubiquitin-like"/>
    <property type="match status" value="1"/>
</dbReference>
<dbReference type="Proteomes" id="UP000195557">
    <property type="component" value="Unassembled WGS sequence"/>
</dbReference>
<dbReference type="Gene3D" id="3.10.20.90">
    <property type="entry name" value="Phosphatidylinositol 3-kinase Catalytic Subunit, Chain A, domain 1"/>
    <property type="match status" value="1"/>
</dbReference>
<dbReference type="AlphaFoldDB" id="A0A1Y5HZF6"/>
<evidence type="ECO:0000256" key="2">
    <source>
        <dbReference type="ARBA" id="ARBA00004123"/>
    </source>
</evidence>
<dbReference type="GO" id="GO:0004722">
    <property type="term" value="F:protein serine/threonine phosphatase activity"/>
    <property type="evidence" value="ECO:0007669"/>
    <property type="project" value="UniProtKB-EC"/>
</dbReference>
<dbReference type="PROSITE" id="PS50053">
    <property type="entry name" value="UBIQUITIN_2"/>
    <property type="match status" value="1"/>
</dbReference>
<evidence type="ECO:0000256" key="3">
    <source>
        <dbReference type="ARBA" id="ARBA00013081"/>
    </source>
</evidence>
<organism evidence="14">
    <name type="scientific">Ostreococcus tauri</name>
    <name type="common">Marine green alga</name>
    <dbReference type="NCBI Taxonomy" id="70448"/>
    <lineage>
        <taxon>Eukaryota</taxon>
        <taxon>Viridiplantae</taxon>
        <taxon>Chlorophyta</taxon>
        <taxon>Mamiellophyceae</taxon>
        <taxon>Mamiellales</taxon>
        <taxon>Bathycoccaceae</taxon>
        <taxon>Ostreococcus</taxon>
    </lineage>
</organism>
<dbReference type="GO" id="GO:0090364">
    <property type="term" value="P:regulation of proteasome assembly"/>
    <property type="evidence" value="ECO:0007669"/>
    <property type="project" value="InterPro"/>
</dbReference>
<feature type="domain" description="Ubiquitin-like" evidence="12">
    <location>
        <begin position="1"/>
        <end position="66"/>
    </location>
</feature>
<evidence type="ECO:0000256" key="8">
    <source>
        <dbReference type="ARBA" id="ARBA00023242"/>
    </source>
</evidence>
<evidence type="ECO:0000256" key="1">
    <source>
        <dbReference type="ARBA" id="ARBA00001946"/>
    </source>
</evidence>
<evidence type="ECO:0000256" key="5">
    <source>
        <dbReference type="ARBA" id="ARBA00022801"/>
    </source>
</evidence>